<name>A0A1J0GV75_9CAUD</name>
<proteinExistence type="predicted"/>
<protein>
    <submittedName>
        <fullName evidence="1">Uncharacterized protein</fullName>
    </submittedName>
</protein>
<reference evidence="1 2" key="1">
    <citation type="journal article" date="2017" name="Viruses">
        <title>Stumbling across the Same Phage: Comparative Genomics of Widespread Temperate Phages Infecting the Fish Pathogen Vibrio anguillarum.</title>
        <authorList>
            <person name="Kalatzis P.G."/>
            <person name="Rorbo N.I."/>
            <person name="Castillo D."/>
            <person name="Mauritzen J.J."/>
            <person name="Jorgensen J."/>
            <person name="Kokkari C."/>
            <person name="Zhang F."/>
            <person name="Katharios P."/>
            <person name="Middelboe M."/>
        </authorList>
    </citation>
    <scope>NUCLEOTIDE SEQUENCE [LARGE SCALE GENOMIC DNA]</scope>
</reference>
<gene>
    <name evidence="1" type="ORF">vBVspPpVa5_0076</name>
</gene>
<keyword evidence="2" id="KW-1185">Reference proteome</keyword>
<dbReference type="Proteomes" id="UP000225978">
    <property type="component" value="Segment"/>
</dbReference>
<accession>A0A1J0GV75</accession>
<evidence type="ECO:0000313" key="1">
    <source>
        <dbReference type="EMBL" id="APC46075.1"/>
    </source>
</evidence>
<sequence length="102" mass="11767">MHNARFMLVEGLSQYVKTKTTWVIISSSNKVARVPRSDWLNPLINHGTVGPNNFGHYAENYASGIPENQILTLHKVVEHHGYFRTLKDVRDYIQMLELMDNV</sequence>
<evidence type="ECO:0000313" key="2">
    <source>
        <dbReference type="Proteomes" id="UP000225978"/>
    </source>
</evidence>
<organism evidence="1 2">
    <name type="scientific">Vibrio phage vB_VspP_pVa5</name>
    <dbReference type="NCBI Taxonomy" id="1913109"/>
    <lineage>
        <taxon>Viruses</taxon>
        <taxon>Duplodnaviria</taxon>
        <taxon>Heunggongvirae</taxon>
        <taxon>Uroviricota</taxon>
        <taxon>Caudoviricetes</taxon>
        <taxon>Schitoviridae</taxon>
        <taxon>Pontosvirinae</taxon>
        <taxon>Galateavirus</taxon>
        <taxon>Galateavirus PVA5</taxon>
    </lineage>
</organism>
<dbReference type="EMBL" id="KX889068">
    <property type="protein sequence ID" value="APC46075.1"/>
    <property type="molecule type" value="Genomic_DNA"/>
</dbReference>